<keyword evidence="1" id="KW-0812">Transmembrane</keyword>
<keyword evidence="1" id="KW-1133">Transmembrane helix</keyword>
<evidence type="ECO:0000313" key="2">
    <source>
        <dbReference type="EMBL" id="HIU54131.1"/>
    </source>
</evidence>
<dbReference type="AlphaFoldDB" id="A0A9D1M5S2"/>
<organism evidence="2 3">
    <name type="scientific">Candidatus Scatocola faecipullorum</name>
    <dbReference type="NCBI Taxonomy" id="2840917"/>
    <lineage>
        <taxon>Bacteria</taxon>
        <taxon>Pseudomonadati</taxon>
        <taxon>Pseudomonadota</taxon>
        <taxon>Alphaproteobacteria</taxon>
        <taxon>Rhodospirillales</taxon>
        <taxon>Rhodospirillaceae</taxon>
        <taxon>Rhodospirillaceae incertae sedis</taxon>
        <taxon>Candidatus Scatocola</taxon>
    </lineage>
</organism>
<sequence>MEKLEKIFWTLVTIAEVAVVGFWIAGVKGNLELSAVLLFIGGGLCWAALGCLGLQKLRERHLCY</sequence>
<accession>A0A9D1M5S2</accession>
<evidence type="ECO:0000313" key="3">
    <source>
        <dbReference type="Proteomes" id="UP000824107"/>
    </source>
</evidence>
<gene>
    <name evidence="2" type="ORF">IAD20_08650</name>
</gene>
<dbReference type="EMBL" id="DVNC01000059">
    <property type="protein sequence ID" value="HIU54131.1"/>
    <property type="molecule type" value="Genomic_DNA"/>
</dbReference>
<feature type="transmembrane region" description="Helical" evidence="1">
    <location>
        <begin position="33"/>
        <end position="54"/>
    </location>
</feature>
<name>A0A9D1M5S2_9PROT</name>
<protein>
    <submittedName>
        <fullName evidence="2">Uncharacterized protein</fullName>
    </submittedName>
</protein>
<proteinExistence type="predicted"/>
<reference evidence="2" key="1">
    <citation type="submission" date="2020-10" db="EMBL/GenBank/DDBJ databases">
        <authorList>
            <person name="Gilroy R."/>
        </authorList>
    </citation>
    <scope>NUCLEOTIDE SEQUENCE</scope>
    <source>
        <strain evidence="2">ChiW3-316</strain>
    </source>
</reference>
<dbReference type="Proteomes" id="UP000824107">
    <property type="component" value="Unassembled WGS sequence"/>
</dbReference>
<keyword evidence="1" id="KW-0472">Membrane</keyword>
<feature type="transmembrane region" description="Helical" evidence="1">
    <location>
        <begin position="7"/>
        <end position="27"/>
    </location>
</feature>
<evidence type="ECO:0000256" key="1">
    <source>
        <dbReference type="SAM" id="Phobius"/>
    </source>
</evidence>
<reference evidence="2" key="2">
    <citation type="journal article" date="2021" name="PeerJ">
        <title>Extensive microbial diversity within the chicken gut microbiome revealed by metagenomics and culture.</title>
        <authorList>
            <person name="Gilroy R."/>
            <person name="Ravi A."/>
            <person name="Getino M."/>
            <person name="Pursley I."/>
            <person name="Horton D.L."/>
            <person name="Alikhan N.F."/>
            <person name="Baker D."/>
            <person name="Gharbi K."/>
            <person name="Hall N."/>
            <person name="Watson M."/>
            <person name="Adriaenssens E.M."/>
            <person name="Foster-Nyarko E."/>
            <person name="Jarju S."/>
            <person name="Secka A."/>
            <person name="Antonio M."/>
            <person name="Oren A."/>
            <person name="Chaudhuri R.R."/>
            <person name="La Ragione R."/>
            <person name="Hildebrand F."/>
            <person name="Pallen M.J."/>
        </authorList>
    </citation>
    <scope>NUCLEOTIDE SEQUENCE</scope>
    <source>
        <strain evidence="2">ChiW3-316</strain>
    </source>
</reference>
<comment type="caution">
    <text evidence="2">The sequence shown here is derived from an EMBL/GenBank/DDBJ whole genome shotgun (WGS) entry which is preliminary data.</text>
</comment>